<feature type="coiled-coil region" evidence="1">
    <location>
        <begin position="14"/>
        <end position="48"/>
    </location>
</feature>
<evidence type="ECO:0000313" key="4">
    <source>
        <dbReference type="EMBL" id="MCF1713079.1"/>
    </source>
</evidence>
<feature type="signal peptide" evidence="3">
    <location>
        <begin position="1"/>
        <end position="19"/>
    </location>
</feature>
<evidence type="ECO:0000256" key="2">
    <source>
        <dbReference type="SAM" id="MobiDB-lite"/>
    </source>
</evidence>
<keyword evidence="1" id="KW-0175">Coiled coil</keyword>
<organism evidence="4 5">
    <name type="scientific">Flavihumibacter fluminis</name>
    <dbReference type="NCBI Taxonomy" id="2909236"/>
    <lineage>
        <taxon>Bacteria</taxon>
        <taxon>Pseudomonadati</taxon>
        <taxon>Bacteroidota</taxon>
        <taxon>Chitinophagia</taxon>
        <taxon>Chitinophagales</taxon>
        <taxon>Chitinophagaceae</taxon>
        <taxon>Flavihumibacter</taxon>
    </lineage>
</organism>
<evidence type="ECO:0000256" key="1">
    <source>
        <dbReference type="SAM" id="Coils"/>
    </source>
</evidence>
<dbReference type="Proteomes" id="UP001200145">
    <property type="component" value="Unassembled WGS sequence"/>
</dbReference>
<protein>
    <recommendedName>
        <fullName evidence="6">GLPGLI family protein</fullName>
    </recommendedName>
</protein>
<name>A0ABS9BE30_9BACT</name>
<evidence type="ECO:0008006" key="6">
    <source>
        <dbReference type="Google" id="ProtNLM"/>
    </source>
</evidence>
<gene>
    <name evidence="4" type="ORF">L0U88_00375</name>
</gene>
<comment type="caution">
    <text evidence="4">The sequence shown here is derived from an EMBL/GenBank/DDBJ whole genome shotgun (WGS) entry which is preliminary data.</text>
</comment>
<dbReference type="RefSeq" id="WP_234863497.1">
    <property type="nucleotide sequence ID" value="NZ_JAKEVY010000001.1"/>
</dbReference>
<dbReference type="EMBL" id="JAKEVY010000001">
    <property type="protein sequence ID" value="MCF1713079.1"/>
    <property type="molecule type" value="Genomic_DNA"/>
</dbReference>
<reference evidence="4 5" key="1">
    <citation type="submission" date="2022-01" db="EMBL/GenBank/DDBJ databases">
        <title>Flavihumibacter sp. nov., isolated from sediment of a river.</title>
        <authorList>
            <person name="Liu H."/>
        </authorList>
    </citation>
    <scope>NUCLEOTIDE SEQUENCE [LARGE SCALE GENOMIC DNA]</scope>
    <source>
        <strain evidence="4 5">RY-1</strain>
    </source>
</reference>
<accession>A0ABS9BE30</accession>
<proteinExistence type="predicted"/>
<feature type="chain" id="PRO_5045955427" description="GLPGLI family protein" evidence="3">
    <location>
        <begin position="20"/>
        <end position="343"/>
    </location>
</feature>
<sequence>MKKLIIIAVLAFGSVQLNAQRTFSENELNQLQAREDSLRIQADSMINALSPGKRFLSDSVFVRMLVRALRIPHSFQYSFDSLQTISRLYAPDSSFRIFTWQLKKDEYFYYQKGAIQLRTKDGSLRLYPLFDASMFTSNPLDSVRSRNNWIGAIYYKVIQKTWNGKNYYTLLGFDGFTVGSNRKWMEVLTFDESTGEPRFGGPFFKVKHDTAKAEQVLNRFVIEYKKEASTTFNYNPEMDMVIVDHLISETQEPHRPETYIPDGDFEGFQWKNGIWVHVPKVFTDVPDEFKRIDPLLGNAPAEDAIRDKDGTINEKKLEERSRKNIEKAAEKEKPKPKKPGGGQ</sequence>
<feature type="region of interest" description="Disordered" evidence="2">
    <location>
        <begin position="300"/>
        <end position="343"/>
    </location>
</feature>
<evidence type="ECO:0000313" key="5">
    <source>
        <dbReference type="Proteomes" id="UP001200145"/>
    </source>
</evidence>
<evidence type="ECO:0000256" key="3">
    <source>
        <dbReference type="SAM" id="SignalP"/>
    </source>
</evidence>
<keyword evidence="3" id="KW-0732">Signal</keyword>
<feature type="compositionally biased region" description="Basic and acidic residues" evidence="2">
    <location>
        <begin position="303"/>
        <end position="333"/>
    </location>
</feature>
<keyword evidence="5" id="KW-1185">Reference proteome</keyword>
<feature type="compositionally biased region" description="Basic residues" evidence="2">
    <location>
        <begin position="334"/>
        <end position="343"/>
    </location>
</feature>